<dbReference type="InterPro" id="IPR043128">
    <property type="entry name" value="Rev_trsase/Diguanyl_cyclase"/>
</dbReference>
<keyword evidence="4" id="KW-1185">Reference proteome</keyword>
<dbReference type="InterPro" id="IPR029787">
    <property type="entry name" value="Nucleotide_cyclase"/>
</dbReference>
<dbReference type="RefSeq" id="WP_115570707.1">
    <property type="nucleotide sequence ID" value="NZ_NXLT01000002.1"/>
</dbReference>
<reference evidence="3 4" key="1">
    <citation type="submission" date="2018-04" db="EMBL/GenBank/DDBJ databases">
        <title>Novel Campyloabacter and Helicobacter Species and Strains.</title>
        <authorList>
            <person name="Mannion A.J."/>
            <person name="Shen Z."/>
            <person name="Fox J.G."/>
        </authorList>
    </citation>
    <scope>NUCLEOTIDE SEQUENCE [LARGE SCALE GENOMIC DNA]</scope>
    <source>
        <strain evidence="3 4">MIT 12-6600</strain>
    </source>
</reference>
<dbReference type="Gene3D" id="3.30.70.270">
    <property type="match status" value="1"/>
</dbReference>
<sequence>MPDNNNDFFGSLGLELESDVSSGYADESVDDTDSITKEKLSEISRKTFQMLDDEHIFPFPENFESIFERNLNKEQNEDVRNKIRNVLESRHNNANVIALETTINKSFTNLKSIFEQVGVLCKQLESFEAKMFSQLREIDKIENPLAVKNAITILLNGANTTYKRIFDQTKVVVENYTKMYEDFLNIKKKSMFDVVLGIYNKQFFFQKLDRECLIGKDFAGENALFIVALSDTLLDSLKSKKSLISATKMISKILLDKIGKEDSICALHDTELAIFMKNVSYASIRDVGAQLIDSLKKSTVFLDDVQIALDVVIGATKFDPNSTPQENIQNARSALEIAKSENKKLEIFKPSSSEDTQEEDFDSDFGNFEIP</sequence>
<protein>
    <recommendedName>
        <fullName evidence="2">GGDEF domain-containing protein</fullName>
    </recommendedName>
</protein>
<feature type="domain" description="GGDEF" evidence="2">
    <location>
        <begin position="179"/>
        <end position="349"/>
    </location>
</feature>
<proteinExistence type="predicted"/>
<organism evidence="3 4">
    <name type="scientific">Helicobacter equorum</name>
    <dbReference type="NCBI Taxonomy" id="361872"/>
    <lineage>
        <taxon>Bacteria</taxon>
        <taxon>Pseudomonadati</taxon>
        <taxon>Campylobacterota</taxon>
        <taxon>Epsilonproteobacteria</taxon>
        <taxon>Campylobacterales</taxon>
        <taxon>Helicobacteraceae</taxon>
        <taxon>Helicobacter</taxon>
    </lineage>
</organism>
<name>A0A3D8ISH0_9HELI</name>
<dbReference type="AlphaFoldDB" id="A0A3D8ISH0"/>
<dbReference type="InterPro" id="IPR000160">
    <property type="entry name" value="GGDEF_dom"/>
</dbReference>
<dbReference type="OrthoDB" id="5319955at2"/>
<feature type="region of interest" description="Disordered" evidence="1">
    <location>
        <begin position="347"/>
        <end position="371"/>
    </location>
</feature>
<dbReference type="SUPFAM" id="SSF55073">
    <property type="entry name" value="Nucleotide cyclase"/>
    <property type="match status" value="1"/>
</dbReference>
<comment type="caution">
    <text evidence="3">The sequence shown here is derived from an EMBL/GenBank/DDBJ whole genome shotgun (WGS) entry which is preliminary data.</text>
</comment>
<evidence type="ECO:0000256" key="1">
    <source>
        <dbReference type="SAM" id="MobiDB-lite"/>
    </source>
</evidence>
<gene>
    <name evidence="3" type="ORF">CQA54_02925</name>
</gene>
<evidence type="ECO:0000313" key="4">
    <source>
        <dbReference type="Proteomes" id="UP000256514"/>
    </source>
</evidence>
<dbReference type="Proteomes" id="UP000256514">
    <property type="component" value="Unassembled WGS sequence"/>
</dbReference>
<evidence type="ECO:0000259" key="2">
    <source>
        <dbReference type="SMART" id="SM00267"/>
    </source>
</evidence>
<accession>A0A3D8ISH0</accession>
<evidence type="ECO:0000313" key="3">
    <source>
        <dbReference type="EMBL" id="RDU67896.1"/>
    </source>
</evidence>
<dbReference type="EMBL" id="NXLT01000002">
    <property type="protein sequence ID" value="RDU67896.1"/>
    <property type="molecule type" value="Genomic_DNA"/>
</dbReference>
<dbReference type="SMART" id="SM00267">
    <property type="entry name" value="GGDEF"/>
    <property type="match status" value="1"/>
</dbReference>